<feature type="compositionally biased region" description="Basic and acidic residues" evidence="1">
    <location>
        <begin position="34"/>
        <end position="44"/>
    </location>
</feature>
<keyword evidence="3" id="KW-1185">Reference proteome</keyword>
<evidence type="ECO:0000313" key="2">
    <source>
        <dbReference type="EnsemblPlants" id="OGLUM01G07200.1"/>
    </source>
</evidence>
<dbReference type="Gramene" id="OGLUM01G07200.1">
    <property type="protein sequence ID" value="OGLUM01G07200.1"/>
    <property type="gene ID" value="OGLUM01G07200"/>
</dbReference>
<name>A0A0D9Y4R2_9ORYZ</name>
<reference evidence="2" key="2">
    <citation type="submission" date="2015-04" db="UniProtKB">
        <authorList>
            <consortium name="EnsemblPlants"/>
        </authorList>
    </citation>
    <scope>IDENTIFICATION</scope>
</reference>
<accession>A0A0D9Y4R2</accession>
<reference evidence="2" key="3">
    <citation type="submission" date="2018-05" db="EMBL/GenBank/DDBJ databases">
        <title>OgluRS3 (Oryza glumaepatula Reference Sequence Version 3).</title>
        <authorList>
            <person name="Zhang J."/>
            <person name="Kudrna D."/>
            <person name="Lee S."/>
            <person name="Talag J."/>
            <person name="Welchert J."/>
            <person name="Wing R.A."/>
        </authorList>
    </citation>
    <scope>NUCLEOTIDE SEQUENCE [LARGE SCALE GENOMIC DNA]</scope>
</reference>
<feature type="compositionally biased region" description="Polar residues" evidence="1">
    <location>
        <begin position="1"/>
        <end position="26"/>
    </location>
</feature>
<reference evidence="2" key="1">
    <citation type="submission" date="2013-08" db="EMBL/GenBank/DDBJ databases">
        <title>Oryza genome evolution.</title>
        <authorList>
            <person name="Wing R.A."/>
            <person name="Panaud O."/>
            <person name="Oliveira A.C."/>
        </authorList>
    </citation>
    <scope>NUCLEOTIDE SEQUENCE</scope>
</reference>
<evidence type="ECO:0000313" key="3">
    <source>
        <dbReference type="Proteomes" id="UP000026961"/>
    </source>
</evidence>
<dbReference type="AlphaFoldDB" id="A0A0D9Y4R2"/>
<organism evidence="2">
    <name type="scientific">Oryza glumipatula</name>
    <dbReference type="NCBI Taxonomy" id="40148"/>
    <lineage>
        <taxon>Eukaryota</taxon>
        <taxon>Viridiplantae</taxon>
        <taxon>Streptophyta</taxon>
        <taxon>Embryophyta</taxon>
        <taxon>Tracheophyta</taxon>
        <taxon>Spermatophyta</taxon>
        <taxon>Magnoliopsida</taxon>
        <taxon>Liliopsida</taxon>
        <taxon>Poales</taxon>
        <taxon>Poaceae</taxon>
        <taxon>BOP clade</taxon>
        <taxon>Oryzoideae</taxon>
        <taxon>Oryzeae</taxon>
        <taxon>Oryzinae</taxon>
        <taxon>Oryza</taxon>
    </lineage>
</organism>
<evidence type="ECO:0000256" key="1">
    <source>
        <dbReference type="SAM" id="MobiDB-lite"/>
    </source>
</evidence>
<feature type="region of interest" description="Disordered" evidence="1">
    <location>
        <begin position="1"/>
        <end position="63"/>
    </location>
</feature>
<dbReference type="Proteomes" id="UP000026961">
    <property type="component" value="Chromosome 1"/>
</dbReference>
<sequence>MAPTGSASSMGRNSATAEGSFASSTARRIGAGWLREHDGPEHRGGAGSRDGPPWGRRRCLLDL</sequence>
<protein>
    <submittedName>
        <fullName evidence="2">Uncharacterized protein</fullName>
    </submittedName>
</protein>
<proteinExistence type="predicted"/>
<dbReference type="HOGENOM" id="CLU_2889439_0_0_1"/>
<dbReference type="EnsemblPlants" id="OGLUM01G07200.1">
    <property type="protein sequence ID" value="OGLUM01G07200.1"/>
    <property type="gene ID" value="OGLUM01G07200"/>
</dbReference>